<feature type="region of interest" description="Disordered" evidence="4">
    <location>
        <begin position="185"/>
        <end position="216"/>
    </location>
</feature>
<organism evidence="5 6">
    <name type="scientific">Chaetoceros tenuissimus</name>
    <dbReference type="NCBI Taxonomy" id="426638"/>
    <lineage>
        <taxon>Eukaryota</taxon>
        <taxon>Sar</taxon>
        <taxon>Stramenopiles</taxon>
        <taxon>Ochrophyta</taxon>
        <taxon>Bacillariophyta</taxon>
        <taxon>Coscinodiscophyceae</taxon>
        <taxon>Chaetocerotophycidae</taxon>
        <taxon>Chaetocerotales</taxon>
        <taxon>Chaetocerotaceae</taxon>
        <taxon>Chaetoceros</taxon>
    </lineage>
</organism>
<evidence type="ECO:0000256" key="4">
    <source>
        <dbReference type="SAM" id="MobiDB-lite"/>
    </source>
</evidence>
<dbReference type="SUPFAM" id="SSF46911">
    <property type="entry name" value="Ribosomal protein S18"/>
    <property type="match status" value="1"/>
</dbReference>
<feature type="region of interest" description="Disordered" evidence="4">
    <location>
        <begin position="34"/>
        <end position="67"/>
    </location>
</feature>
<dbReference type="AlphaFoldDB" id="A0AAD3CD39"/>
<gene>
    <name evidence="5" type="ORF">CTEN210_00386</name>
</gene>
<dbReference type="PANTHER" id="PTHR13479:SF40">
    <property type="entry name" value="SMALL RIBOSOMAL SUBUNIT PROTEIN BS18M"/>
    <property type="match status" value="1"/>
</dbReference>
<evidence type="ECO:0008006" key="7">
    <source>
        <dbReference type="Google" id="ProtNLM"/>
    </source>
</evidence>
<keyword evidence="2" id="KW-0689">Ribosomal protein</keyword>
<evidence type="ECO:0000313" key="5">
    <source>
        <dbReference type="EMBL" id="GFH43912.1"/>
    </source>
</evidence>
<dbReference type="EMBL" id="BLLK01000019">
    <property type="protein sequence ID" value="GFH43912.1"/>
    <property type="molecule type" value="Genomic_DNA"/>
</dbReference>
<evidence type="ECO:0000313" key="6">
    <source>
        <dbReference type="Proteomes" id="UP001054902"/>
    </source>
</evidence>
<comment type="caution">
    <text evidence="5">The sequence shown here is derived from an EMBL/GenBank/DDBJ whole genome shotgun (WGS) entry which is preliminary data.</text>
</comment>
<feature type="region of interest" description="Disordered" evidence="4">
    <location>
        <begin position="1"/>
        <end position="21"/>
    </location>
</feature>
<keyword evidence="6" id="KW-1185">Reference proteome</keyword>
<comment type="similarity">
    <text evidence="1">Belongs to the bacterial ribosomal protein bS18 family.</text>
</comment>
<dbReference type="GO" id="GO:0005763">
    <property type="term" value="C:mitochondrial small ribosomal subunit"/>
    <property type="evidence" value="ECO:0007669"/>
    <property type="project" value="TreeGrafter"/>
</dbReference>
<accession>A0AAD3CD39</accession>
<proteinExistence type="inferred from homology"/>
<reference evidence="5 6" key="1">
    <citation type="journal article" date="2021" name="Sci. Rep.">
        <title>The genome of the diatom Chaetoceros tenuissimus carries an ancient integrated fragment of an extant virus.</title>
        <authorList>
            <person name="Hongo Y."/>
            <person name="Kimura K."/>
            <person name="Takaki Y."/>
            <person name="Yoshida Y."/>
            <person name="Baba S."/>
            <person name="Kobayashi G."/>
            <person name="Nagasaki K."/>
            <person name="Hano T."/>
            <person name="Tomaru Y."/>
        </authorList>
    </citation>
    <scope>NUCLEOTIDE SEQUENCE [LARGE SCALE GENOMIC DNA]</scope>
    <source>
        <strain evidence="5 6">NIES-3715</strain>
    </source>
</reference>
<sequence>MSSAISRQLTHLSRSSASKQVSKLQQSFSKLYFSSGKDEDPFGVNFKDSSTESGNIGPKDSLPPKYVRDAATGKFTGQVQAEATAEEKRMVNLGPITKESMLTQRISDSLDEGGMEDVARRIREEKLSLNPLGRQVNVSTPEEDDFDISTPLTPEELKSLHKFMKITTPANEKDVTKHLIQESKDYIPVNRQSSHKAPASGKDSTSPDNFNPDLDLDWMSASAQRTMSATDVDDEDLEDPFSNLMPSDLNPSKKVNRKQAKPIPKQLLHHNNLSLLRRYVTPGGQIMTRIQSRLGAKDQRKIAKLVKRARHLGLIPVIGQWKFEDHGNVKADDLFEDKDWEKKLIERGLVERKSSYWQKMEKNADGSGNVTNGW</sequence>
<dbReference type="InterPro" id="IPR001648">
    <property type="entry name" value="Ribosomal_bS18"/>
</dbReference>
<name>A0AAD3CD39_9STRA</name>
<dbReference type="PRINTS" id="PR00974">
    <property type="entry name" value="RIBOSOMALS18"/>
</dbReference>
<dbReference type="GO" id="GO:0070181">
    <property type="term" value="F:small ribosomal subunit rRNA binding"/>
    <property type="evidence" value="ECO:0007669"/>
    <property type="project" value="TreeGrafter"/>
</dbReference>
<evidence type="ECO:0000256" key="1">
    <source>
        <dbReference type="ARBA" id="ARBA00005589"/>
    </source>
</evidence>
<evidence type="ECO:0000256" key="3">
    <source>
        <dbReference type="ARBA" id="ARBA00023274"/>
    </source>
</evidence>
<dbReference type="GO" id="GO:0003735">
    <property type="term" value="F:structural constituent of ribosome"/>
    <property type="evidence" value="ECO:0007669"/>
    <property type="project" value="InterPro"/>
</dbReference>
<dbReference type="Gene3D" id="4.10.640.10">
    <property type="entry name" value="Ribosomal protein S18"/>
    <property type="match status" value="1"/>
</dbReference>
<keyword evidence="3" id="KW-0687">Ribonucleoprotein</keyword>
<dbReference type="GO" id="GO:0006412">
    <property type="term" value="P:translation"/>
    <property type="evidence" value="ECO:0007669"/>
    <property type="project" value="InterPro"/>
</dbReference>
<dbReference type="InterPro" id="IPR036870">
    <property type="entry name" value="Ribosomal_bS18_sf"/>
</dbReference>
<dbReference type="Pfam" id="PF01084">
    <property type="entry name" value="Ribosomal_S18"/>
    <property type="match status" value="1"/>
</dbReference>
<dbReference type="PANTHER" id="PTHR13479">
    <property type="entry name" value="30S RIBOSOMAL PROTEIN S18"/>
    <property type="match status" value="1"/>
</dbReference>
<evidence type="ECO:0000256" key="2">
    <source>
        <dbReference type="ARBA" id="ARBA00022980"/>
    </source>
</evidence>
<protein>
    <recommendedName>
        <fullName evidence="7">Ribosomal protein S18</fullName>
    </recommendedName>
</protein>
<dbReference type="Proteomes" id="UP001054902">
    <property type="component" value="Unassembled WGS sequence"/>
</dbReference>